<keyword evidence="8" id="KW-0808">Transferase</keyword>
<keyword evidence="7" id="KW-0433">Leucine-rich repeat</keyword>
<evidence type="ECO:0000256" key="6">
    <source>
        <dbReference type="ARBA" id="ARBA00022553"/>
    </source>
</evidence>
<dbReference type="InterPro" id="IPR001611">
    <property type="entry name" value="Leu-rich_rpt"/>
</dbReference>
<dbReference type="PANTHER" id="PTHR48005:SF93">
    <property type="entry name" value="PROTEIN KINASE DOMAIN-CONTAINING PROTEIN"/>
    <property type="match status" value="1"/>
</dbReference>
<reference evidence="21" key="1">
    <citation type="submission" date="2015-06" db="UniProtKB">
        <authorList>
            <consortium name="EnsemblPlants"/>
        </authorList>
    </citation>
    <scope>IDENTIFICATION</scope>
</reference>
<evidence type="ECO:0000256" key="18">
    <source>
        <dbReference type="ARBA" id="ARBA00023180"/>
    </source>
</evidence>
<dbReference type="InterPro" id="IPR032675">
    <property type="entry name" value="LRR_dom_sf"/>
</dbReference>
<evidence type="ECO:0000256" key="13">
    <source>
        <dbReference type="ARBA" id="ARBA00022777"/>
    </source>
</evidence>
<keyword evidence="10" id="KW-0732">Signal</keyword>
<evidence type="ECO:0000256" key="9">
    <source>
        <dbReference type="ARBA" id="ARBA00022692"/>
    </source>
</evidence>
<evidence type="ECO:0000256" key="12">
    <source>
        <dbReference type="ARBA" id="ARBA00022741"/>
    </source>
</evidence>
<sequence>MKTSHCLPFISLCSLLLATFAPAKAVPSLQEQAGALLAWKATLEGHPAQLGSWGRGHHNTWPCSWHGITCGKDGAMHQEVVTKISLPGLRLQGEFDALNFTALATLTSIQLSRNRLTGRIPSSIGSLRELRFLLLQHNQIRGPLPPALASLRNLRCLMLQENELSGEIPSQIGQLAGLVKLDLSANHLSGPIPTELGYLKKLLRVHIANNNLTGPIPSNLGNLTKLTVLYLYGNQLSGYPPRELGYLVNLKELVLSRNKLMGFIPGTLGGMINLTLLSLADNQLSGCIPPELGYLLNLKELYLENNKLVDSIPSTFLNLTNLTSLYLSGNQLSGCIPRELGYMVNLKKLALSSNNFNGSIPNTFGSLVNLTELYLWGNTLSGCIPRELGYLVNLEGLDLSVNKLMCTIPNNFGSFSNLTILVLRDNQLTGYIPNIFGNLTKLTTLHLDDNQFSGHVPLEIGTLWDLEVLELDNNNLSGPLPPGLCSGGKLRHLTASNNSLDGPVPSSLLHCRSLFRVRLERNQIEGDISELGELRSLNLSGNNFTGNIPTALGVLHNLQYMLDLSDNSFTGAIPSQLSGLIMLDTLNLSHNELNGSIPQSFKNMESLISIDVSYNELEGVVPESKLFQGAPLKWFMHNKMLCGVVTGLPHCSSTTVNQGKRKGYKTLVLAVVPVLMSLVLVVFVLMFQHERNKSKAIDTDKVTQKNVFSIWSFDGANVFKQIVEATNDFSEIHCIGTGGYGSVYKARLPTSEIFAVKKMCVIEDESCAKGSLFHREIEALVQIRHRNIVKLFGYCSCSQGKFLIYEYMERGDLAEALGINGRAVELDWRRRIHIVLDVVHALAYMHHDCWSPIVHRDITSKNILLDQEFRACISDFGTAKILNIDGNNITRLAGTKGYLAPENVTEKCDVYSFGVLVMELFMGSHPGELLSSLSEANKNNTLSLQHLLDSRLELPDAETAGEIYHMLSVAVQCLEPSPSRRPTTRRASDELSANVNCSLSLHFYGSDALFEYAEQVKNLGSTLFELLSEALGLKPSYLTDTECNQGQIILCHYYPPCPKPELASGTSRHSDSGFLTILLQDEIGGLQILNEDWWVDVTPTPGAFIVTLLISNDRFRSVEHRVVAKNAAPRVSIACLSSMHFHPASMRMYGPIKQGRP</sequence>
<dbReference type="GO" id="GO:0099402">
    <property type="term" value="P:plant organ development"/>
    <property type="evidence" value="ECO:0007669"/>
    <property type="project" value="UniProtKB-ARBA"/>
</dbReference>
<keyword evidence="15" id="KW-1133">Transmembrane helix</keyword>
<dbReference type="InterPro" id="IPR051420">
    <property type="entry name" value="Ser_Thr_Kinases_DiverseReg"/>
</dbReference>
<dbReference type="InterPro" id="IPR005123">
    <property type="entry name" value="Oxoglu/Fe-dep_dioxygenase_dom"/>
</dbReference>
<dbReference type="AlphaFoldDB" id="M8B8Q3"/>
<dbReference type="ExpressionAtlas" id="M8B8Q3">
    <property type="expression patterns" value="baseline"/>
</dbReference>
<evidence type="ECO:0000256" key="11">
    <source>
        <dbReference type="ARBA" id="ARBA00022737"/>
    </source>
</evidence>
<dbReference type="Gene3D" id="3.30.200.20">
    <property type="entry name" value="Phosphorylase Kinase, domain 1"/>
    <property type="match status" value="1"/>
</dbReference>
<dbReference type="GO" id="GO:0005886">
    <property type="term" value="C:plasma membrane"/>
    <property type="evidence" value="ECO:0007669"/>
    <property type="project" value="UniProtKB-SubCell"/>
</dbReference>
<keyword evidence="11" id="KW-0677">Repeat</keyword>
<keyword evidence="13" id="KW-0418">Kinase</keyword>
<dbReference type="InterPro" id="IPR011009">
    <property type="entry name" value="Kinase-like_dom_sf"/>
</dbReference>
<dbReference type="Gene3D" id="1.10.510.10">
    <property type="entry name" value="Transferase(Phosphotransferase) domain 1"/>
    <property type="match status" value="1"/>
</dbReference>
<dbReference type="Pfam" id="PF00069">
    <property type="entry name" value="Pkinase"/>
    <property type="match status" value="1"/>
</dbReference>
<keyword evidence="9" id="KW-0812">Transmembrane</keyword>
<evidence type="ECO:0000256" key="20">
    <source>
        <dbReference type="ARBA" id="ARBA00048679"/>
    </source>
</evidence>
<evidence type="ECO:0000256" key="2">
    <source>
        <dbReference type="ARBA" id="ARBA00004479"/>
    </source>
</evidence>
<keyword evidence="6" id="KW-0597">Phosphoprotein</keyword>
<dbReference type="SMART" id="SM00369">
    <property type="entry name" value="LRR_TYP"/>
    <property type="match status" value="15"/>
</dbReference>
<dbReference type="GO" id="GO:0005524">
    <property type="term" value="F:ATP binding"/>
    <property type="evidence" value="ECO:0007669"/>
    <property type="project" value="UniProtKB-UniRule"/>
</dbReference>
<keyword evidence="14" id="KW-0067">ATP-binding</keyword>
<comment type="catalytic activity">
    <reaction evidence="19">
        <text>L-threonyl-[protein] + ATP = O-phospho-L-threonyl-[protein] + ADP + H(+)</text>
        <dbReference type="Rhea" id="RHEA:46608"/>
        <dbReference type="Rhea" id="RHEA-COMP:11060"/>
        <dbReference type="Rhea" id="RHEA-COMP:11605"/>
        <dbReference type="ChEBI" id="CHEBI:15378"/>
        <dbReference type="ChEBI" id="CHEBI:30013"/>
        <dbReference type="ChEBI" id="CHEBI:30616"/>
        <dbReference type="ChEBI" id="CHEBI:61977"/>
        <dbReference type="ChEBI" id="CHEBI:456216"/>
        <dbReference type="EC" id="2.7.11.1"/>
    </reaction>
</comment>
<dbReference type="SMART" id="SM00365">
    <property type="entry name" value="LRR_SD22"/>
    <property type="match status" value="6"/>
</dbReference>
<dbReference type="InterPro" id="IPR017441">
    <property type="entry name" value="Protein_kinase_ATP_BS"/>
</dbReference>
<dbReference type="InterPro" id="IPR013210">
    <property type="entry name" value="LRR_N_plant-typ"/>
</dbReference>
<evidence type="ECO:0000256" key="1">
    <source>
        <dbReference type="ARBA" id="ARBA00004162"/>
    </source>
</evidence>
<evidence type="ECO:0000256" key="14">
    <source>
        <dbReference type="ARBA" id="ARBA00022840"/>
    </source>
</evidence>
<dbReference type="InterPro" id="IPR003591">
    <property type="entry name" value="Leu-rich_rpt_typical-subtyp"/>
</dbReference>
<proteinExistence type="predicted"/>
<dbReference type="FunFam" id="3.80.10.10:FF:000400">
    <property type="entry name" value="Nuclear pore complex protein NUP107"/>
    <property type="match status" value="1"/>
</dbReference>
<evidence type="ECO:0000313" key="21">
    <source>
        <dbReference type="EnsemblPlants" id="EMT21175"/>
    </source>
</evidence>
<keyword evidence="16" id="KW-0472">Membrane</keyword>
<keyword evidence="5" id="KW-0723">Serine/threonine-protein kinase</keyword>
<dbReference type="FunFam" id="3.30.200.20:FF:000309">
    <property type="entry name" value="Leucine-rich repeat receptor protein kinase MSP1"/>
    <property type="match status" value="1"/>
</dbReference>
<dbReference type="Pfam" id="PF00560">
    <property type="entry name" value="LRR_1"/>
    <property type="match status" value="10"/>
</dbReference>
<dbReference type="GO" id="GO:0009653">
    <property type="term" value="P:anatomical structure morphogenesis"/>
    <property type="evidence" value="ECO:0007669"/>
    <property type="project" value="UniProtKB-ARBA"/>
</dbReference>
<dbReference type="PROSITE" id="PS00107">
    <property type="entry name" value="PROTEIN_KINASE_ATP"/>
    <property type="match status" value="1"/>
</dbReference>
<evidence type="ECO:0000256" key="7">
    <source>
        <dbReference type="ARBA" id="ARBA00022614"/>
    </source>
</evidence>
<dbReference type="EnsemblPlants" id="EMT21175">
    <property type="protein sequence ID" value="EMT21175"/>
    <property type="gene ID" value="F775_11753"/>
</dbReference>
<accession>M8B8Q3</accession>
<dbReference type="InterPro" id="IPR044861">
    <property type="entry name" value="IPNS-like_FE2OG_OXY"/>
</dbReference>
<dbReference type="SUPFAM" id="SSF52058">
    <property type="entry name" value="L domain-like"/>
    <property type="match status" value="1"/>
</dbReference>
<dbReference type="PROSITE" id="PS50011">
    <property type="entry name" value="PROTEIN_KINASE_DOM"/>
    <property type="match status" value="1"/>
</dbReference>
<dbReference type="Pfam" id="PF08263">
    <property type="entry name" value="LRRNT_2"/>
    <property type="match status" value="1"/>
</dbReference>
<comment type="catalytic activity">
    <reaction evidence="20">
        <text>L-seryl-[protein] + ATP = O-phospho-L-seryl-[protein] + ADP + H(+)</text>
        <dbReference type="Rhea" id="RHEA:17989"/>
        <dbReference type="Rhea" id="RHEA-COMP:9863"/>
        <dbReference type="Rhea" id="RHEA-COMP:11604"/>
        <dbReference type="ChEBI" id="CHEBI:15378"/>
        <dbReference type="ChEBI" id="CHEBI:29999"/>
        <dbReference type="ChEBI" id="CHEBI:30616"/>
        <dbReference type="ChEBI" id="CHEBI:83421"/>
        <dbReference type="ChEBI" id="CHEBI:456216"/>
        <dbReference type="EC" id="2.7.11.1"/>
    </reaction>
</comment>
<organism evidence="21">
    <name type="scientific">Aegilops tauschii</name>
    <name type="common">Tausch's goatgrass</name>
    <name type="synonym">Aegilops squarrosa</name>
    <dbReference type="NCBI Taxonomy" id="37682"/>
    <lineage>
        <taxon>Eukaryota</taxon>
        <taxon>Viridiplantae</taxon>
        <taxon>Streptophyta</taxon>
        <taxon>Embryophyta</taxon>
        <taxon>Tracheophyta</taxon>
        <taxon>Spermatophyta</taxon>
        <taxon>Magnoliopsida</taxon>
        <taxon>Liliopsida</taxon>
        <taxon>Poales</taxon>
        <taxon>Poaceae</taxon>
        <taxon>BOP clade</taxon>
        <taxon>Pooideae</taxon>
        <taxon>Triticodae</taxon>
        <taxon>Triticeae</taxon>
        <taxon>Triticinae</taxon>
        <taxon>Aegilops</taxon>
    </lineage>
</organism>
<dbReference type="InterPro" id="IPR027443">
    <property type="entry name" value="IPNS-like_sf"/>
</dbReference>
<dbReference type="InterPro" id="IPR000719">
    <property type="entry name" value="Prot_kinase_dom"/>
</dbReference>
<evidence type="ECO:0000256" key="3">
    <source>
        <dbReference type="ARBA" id="ARBA00012513"/>
    </source>
</evidence>
<keyword evidence="18" id="KW-0325">Glycoprotein</keyword>
<evidence type="ECO:0000256" key="8">
    <source>
        <dbReference type="ARBA" id="ARBA00022679"/>
    </source>
</evidence>
<dbReference type="GO" id="GO:0004674">
    <property type="term" value="F:protein serine/threonine kinase activity"/>
    <property type="evidence" value="ECO:0007669"/>
    <property type="project" value="UniProtKB-KW"/>
</dbReference>
<dbReference type="PROSITE" id="PS51471">
    <property type="entry name" value="FE2OG_OXY"/>
    <property type="match status" value="1"/>
</dbReference>
<dbReference type="SUPFAM" id="SSF51197">
    <property type="entry name" value="Clavaminate synthase-like"/>
    <property type="match status" value="1"/>
</dbReference>
<dbReference type="EC" id="2.7.11.1" evidence="3"/>
<keyword evidence="12" id="KW-0547">Nucleotide-binding</keyword>
<dbReference type="InterPro" id="IPR008266">
    <property type="entry name" value="Tyr_kinase_AS"/>
</dbReference>
<evidence type="ECO:0000256" key="17">
    <source>
        <dbReference type="ARBA" id="ARBA00023170"/>
    </source>
</evidence>
<name>M8B8Q3_AEGTA</name>
<dbReference type="Gene3D" id="3.80.10.10">
    <property type="entry name" value="Ribonuclease Inhibitor"/>
    <property type="match status" value="4"/>
</dbReference>
<protein>
    <recommendedName>
        <fullName evidence="3">non-specific serine/threonine protein kinase</fullName>
        <ecNumber evidence="3">2.7.11.1</ecNumber>
    </recommendedName>
</protein>
<dbReference type="PROSITE" id="PS51450">
    <property type="entry name" value="LRR"/>
    <property type="match status" value="1"/>
</dbReference>
<dbReference type="Pfam" id="PF13855">
    <property type="entry name" value="LRR_8"/>
    <property type="match status" value="3"/>
</dbReference>
<dbReference type="SUPFAM" id="SSF56112">
    <property type="entry name" value="Protein kinase-like (PK-like)"/>
    <property type="match status" value="1"/>
</dbReference>
<comment type="subcellular location">
    <subcellularLocation>
        <location evidence="1">Cell membrane</location>
        <topology evidence="1">Single-pass membrane protein</topology>
    </subcellularLocation>
    <subcellularLocation>
        <location evidence="2">Membrane</location>
        <topology evidence="2">Single-pass type I membrane protein</topology>
    </subcellularLocation>
</comment>
<dbReference type="FunFam" id="3.80.10.10:FF:000299">
    <property type="entry name" value="Piriformospora indica-insensitive protein 2"/>
    <property type="match status" value="2"/>
</dbReference>
<dbReference type="Pfam" id="PF03171">
    <property type="entry name" value="2OG-FeII_Oxy"/>
    <property type="match status" value="1"/>
</dbReference>
<evidence type="ECO:0000256" key="10">
    <source>
        <dbReference type="ARBA" id="ARBA00022729"/>
    </source>
</evidence>
<dbReference type="SUPFAM" id="SSF52047">
    <property type="entry name" value="RNI-like"/>
    <property type="match status" value="1"/>
</dbReference>
<evidence type="ECO:0000256" key="5">
    <source>
        <dbReference type="ARBA" id="ARBA00022527"/>
    </source>
</evidence>
<dbReference type="PANTHER" id="PTHR48005">
    <property type="entry name" value="LEUCINE RICH REPEAT KINASE 2"/>
    <property type="match status" value="1"/>
</dbReference>
<evidence type="ECO:0000256" key="15">
    <source>
        <dbReference type="ARBA" id="ARBA00022989"/>
    </source>
</evidence>
<evidence type="ECO:0000256" key="4">
    <source>
        <dbReference type="ARBA" id="ARBA00022475"/>
    </source>
</evidence>
<dbReference type="PROSITE" id="PS00109">
    <property type="entry name" value="PROTEIN_KINASE_TYR"/>
    <property type="match status" value="1"/>
</dbReference>
<dbReference type="Gene3D" id="2.60.120.330">
    <property type="entry name" value="B-lactam Antibiotic, Isopenicillin N Synthase, Chain"/>
    <property type="match status" value="1"/>
</dbReference>
<evidence type="ECO:0000256" key="16">
    <source>
        <dbReference type="ARBA" id="ARBA00023136"/>
    </source>
</evidence>
<dbReference type="FunFam" id="3.80.10.10:FF:000095">
    <property type="entry name" value="LRR receptor-like serine/threonine-protein kinase GSO1"/>
    <property type="match status" value="1"/>
</dbReference>
<evidence type="ECO:0000256" key="19">
    <source>
        <dbReference type="ARBA" id="ARBA00047899"/>
    </source>
</evidence>
<keyword evidence="17" id="KW-0675">Receptor</keyword>
<keyword evidence="4" id="KW-1003">Cell membrane</keyword>